<keyword evidence="2" id="KW-1185">Reference proteome</keyword>
<evidence type="ECO:0008006" key="3">
    <source>
        <dbReference type="Google" id="ProtNLM"/>
    </source>
</evidence>
<gene>
    <name evidence="1" type="ORF">SAMN02745883_00406</name>
</gene>
<protein>
    <recommendedName>
        <fullName evidence="3">SipL SPOCS domain-containing protein</fullName>
    </recommendedName>
</protein>
<reference evidence="1 2" key="1">
    <citation type="submission" date="2016-11" db="EMBL/GenBank/DDBJ databases">
        <authorList>
            <person name="Jaros S."/>
            <person name="Januszkiewicz K."/>
            <person name="Wedrychowicz H."/>
        </authorList>
    </citation>
    <scope>NUCLEOTIDE SEQUENCE [LARGE SCALE GENOMIC DNA]</scope>
    <source>
        <strain evidence="1 2">DSM 14501</strain>
    </source>
</reference>
<accession>A0A1M6LZ34</accession>
<dbReference type="EMBL" id="FRAJ01000003">
    <property type="protein sequence ID" value="SHJ76497.1"/>
    <property type="molecule type" value="Genomic_DNA"/>
</dbReference>
<name>A0A1M6LZ34_9FIRM</name>
<dbReference type="AlphaFoldDB" id="A0A1M6LZ34"/>
<dbReference type="Proteomes" id="UP000184082">
    <property type="component" value="Unassembled WGS sequence"/>
</dbReference>
<organism evidence="1 2">
    <name type="scientific">Caminicella sporogenes DSM 14501</name>
    <dbReference type="NCBI Taxonomy" id="1121266"/>
    <lineage>
        <taxon>Bacteria</taxon>
        <taxon>Bacillati</taxon>
        <taxon>Bacillota</taxon>
        <taxon>Clostridia</taxon>
        <taxon>Peptostreptococcales</taxon>
        <taxon>Caminicellaceae</taxon>
        <taxon>Caminicella</taxon>
    </lineage>
</organism>
<evidence type="ECO:0000313" key="2">
    <source>
        <dbReference type="Proteomes" id="UP000184082"/>
    </source>
</evidence>
<sequence>MNEGGNDTNKIKNNSLLQNSYLIHSHVIKNCINSPTEIEFLEKNIISKIPIIISKKNINICISKVIKFFNSIDQILSIKNNLIIEKITFFEKVNILNIKGKIKKIITYTQKNTISQCKNSLKSLIIYIPFDINIETNINLDVNYKNNLNEIYCEPVFSKILDKFLIGDDKKNIYNIINLILQINILQNQYININTNNYKIDKSFDNNNFDNKMLNEEYTNFSDQNLDNNLSNKNNINNTQKFILLQNKKFKKNKILIIFLLYYLLNIK</sequence>
<evidence type="ECO:0000313" key="1">
    <source>
        <dbReference type="EMBL" id="SHJ76497.1"/>
    </source>
</evidence>
<proteinExistence type="predicted"/>
<dbReference type="RefSeq" id="WP_072965700.1">
    <property type="nucleotide sequence ID" value="NZ_FRAJ01000003.1"/>
</dbReference>